<feature type="region of interest" description="Disordered" evidence="1">
    <location>
        <begin position="1"/>
        <end position="23"/>
    </location>
</feature>
<dbReference type="CDD" id="cd12499">
    <property type="entry name" value="RRM_EcCsdA_like"/>
    <property type="match status" value="1"/>
</dbReference>
<keyword evidence="3" id="KW-0067">ATP-binding</keyword>
<evidence type="ECO:0000259" key="2">
    <source>
        <dbReference type="Pfam" id="PF03880"/>
    </source>
</evidence>
<accession>A0ABX9N3U3</accession>
<feature type="compositionally biased region" description="Basic and acidic residues" evidence="1">
    <location>
        <begin position="93"/>
        <end position="113"/>
    </location>
</feature>
<keyword evidence="3" id="KW-0378">Hydrolase</keyword>
<feature type="domain" description="DEAD box helicase DbpA/CsdA RNA-binding" evidence="2">
    <location>
        <begin position="26"/>
        <end position="97"/>
    </location>
</feature>
<comment type="caution">
    <text evidence="3">The sequence shown here is derived from an EMBL/GenBank/DDBJ whole genome shotgun (WGS) entry which is preliminary data.</text>
</comment>
<evidence type="ECO:0000313" key="3">
    <source>
        <dbReference type="EMBL" id="RII89782.1"/>
    </source>
</evidence>
<evidence type="ECO:0000313" key="4">
    <source>
        <dbReference type="Proteomes" id="UP000265355"/>
    </source>
</evidence>
<dbReference type="Gene3D" id="3.30.70.330">
    <property type="match status" value="1"/>
</dbReference>
<feature type="non-terminal residue" evidence="3">
    <location>
        <position position="1"/>
    </location>
</feature>
<feature type="compositionally biased region" description="Basic and acidic residues" evidence="1">
    <location>
        <begin position="1"/>
        <end position="15"/>
    </location>
</feature>
<evidence type="ECO:0000256" key="1">
    <source>
        <dbReference type="SAM" id="MobiDB-lite"/>
    </source>
</evidence>
<dbReference type="InterPro" id="IPR005580">
    <property type="entry name" value="DbpA/CsdA_RNA-bd_dom"/>
</dbReference>
<gene>
    <name evidence="3" type="ORF">DZF98_13325</name>
</gene>
<keyword evidence="3" id="KW-0347">Helicase</keyword>
<organism evidence="3 4">
    <name type="scientific">Clavibacter californiensis</name>
    <dbReference type="NCBI Taxonomy" id="1401995"/>
    <lineage>
        <taxon>Bacteria</taxon>
        <taxon>Bacillati</taxon>
        <taxon>Actinomycetota</taxon>
        <taxon>Actinomycetes</taxon>
        <taxon>Micrococcales</taxon>
        <taxon>Microbacteriaceae</taxon>
        <taxon>Clavibacter</taxon>
    </lineage>
</organism>
<reference evidence="3 4" key="1">
    <citation type="submission" date="2018-08" db="EMBL/GenBank/DDBJ databases">
        <title>Genome Sequence of Clavibacter michiganensis Subspecies type strains, and the Atypical Peach-Colored Strains Isolated from Tomato.</title>
        <authorList>
            <person name="Osdaghi E."/>
            <person name="Portier P."/>
            <person name="Briand M."/>
            <person name="Jacques M.-A."/>
        </authorList>
    </citation>
    <scope>NUCLEOTIDE SEQUENCE [LARGE SCALE GENOMIC DNA]</scope>
    <source>
        <strain evidence="3 4">CFBP 8216</strain>
    </source>
</reference>
<proteinExistence type="predicted"/>
<sequence>DRPGRDGDDRGERRARPARGSGNMATYRIDVGRRHRVEPRQIVGALANEGGFSREDFGHIDIRPDFSLVELPAGLPQDRIDRLASTVINGRPIDIRPDRGGPRAAERGAAPERRGRKPRD</sequence>
<dbReference type="InterPro" id="IPR012677">
    <property type="entry name" value="Nucleotide-bd_a/b_plait_sf"/>
</dbReference>
<dbReference type="Proteomes" id="UP000265355">
    <property type="component" value="Unassembled WGS sequence"/>
</dbReference>
<keyword evidence="3" id="KW-0547">Nucleotide-binding</keyword>
<name>A0ABX9N3U3_9MICO</name>
<dbReference type="InterPro" id="IPR034415">
    <property type="entry name" value="CsdA_RRM"/>
</dbReference>
<dbReference type="EMBL" id="QWEE01000311">
    <property type="protein sequence ID" value="RII89782.1"/>
    <property type="molecule type" value="Genomic_DNA"/>
</dbReference>
<feature type="region of interest" description="Disordered" evidence="1">
    <location>
        <begin position="91"/>
        <end position="120"/>
    </location>
</feature>
<dbReference type="Pfam" id="PF03880">
    <property type="entry name" value="DbpA"/>
    <property type="match status" value="1"/>
</dbReference>
<dbReference type="RefSeq" id="WP_182480975.1">
    <property type="nucleotide sequence ID" value="NZ_QWEE01000311.1"/>
</dbReference>
<protein>
    <submittedName>
        <fullName evidence="3">ATP-dependent RNA helicase</fullName>
    </submittedName>
</protein>
<keyword evidence="4" id="KW-1185">Reference proteome</keyword>
<dbReference type="GO" id="GO:0004386">
    <property type="term" value="F:helicase activity"/>
    <property type="evidence" value="ECO:0007669"/>
    <property type="project" value="UniProtKB-KW"/>
</dbReference>